<reference evidence="1" key="1">
    <citation type="journal article" date="2020" name="Stud. Mycol.">
        <title>101 Dothideomycetes genomes: a test case for predicting lifestyles and emergence of pathogens.</title>
        <authorList>
            <person name="Haridas S."/>
            <person name="Albert R."/>
            <person name="Binder M."/>
            <person name="Bloem J."/>
            <person name="Labutti K."/>
            <person name="Salamov A."/>
            <person name="Andreopoulos B."/>
            <person name="Baker S."/>
            <person name="Barry K."/>
            <person name="Bills G."/>
            <person name="Bluhm B."/>
            <person name="Cannon C."/>
            <person name="Castanera R."/>
            <person name="Culley D."/>
            <person name="Daum C."/>
            <person name="Ezra D."/>
            <person name="Gonzalez J."/>
            <person name="Henrissat B."/>
            <person name="Kuo A."/>
            <person name="Liang C."/>
            <person name="Lipzen A."/>
            <person name="Lutzoni F."/>
            <person name="Magnuson J."/>
            <person name="Mondo S."/>
            <person name="Nolan M."/>
            <person name="Ohm R."/>
            <person name="Pangilinan J."/>
            <person name="Park H.-J."/>
            <person name="Ramirez L."/>
            <person name="Alfaro M."/>
            <person name="Sun H."/>
            <person name="Tritt A."/>
            <person name="Yoshinaga Y."/>
            <person name="Zwiers L.-H."/>
            <person name="Turgeon B."/>
            <person name="Goodwin S."/>
            <person name="Spatafora J."/>
            <person name="Crous P."/>
            <person name="Grigoriev I."/>
        </authorList>
    </citation>
    <scope>NUCLEOTIDE SEQUENCE</scope>
    <source>
        <strain evidence="1">CBS 525.71</strain>
    </source>
</reference>
<protein>
    <submittedName>
        <fullName evidence="1">Uncharacterized protein</fullName>
    </submittedName>
</protein>
<name>A0ACB6S2W2_9PLEO</name>
<accession>A0ACB6S2W2</accession>
<keyword evidence="2" id="KW-1185">Reference proteome</keyword>
<dbReference type="EMBL" id="MU006713">
    <property type="protein sequence ID" value="KAF2628368.1"/>
    <property type="molecule type" value="Genomic_DNA"/>
</dbReference>
<proteinExistence type="predicted"/>
<organism evidence="1 2">
    <name type="scientific">Macroventuria anomochaeta</name>
    <dbReference type="NCBI Taxonomy" id="301207"/>
    <lineage>
        <taxon>Eukaryota</taxon>
        <taxon>Fungi</taxon>
        <taxon>Dikarya</taxon>
        <taxon>Ascomycota</taxon>
        <taxon>Pezizomycotina</taxon>
        <taxon>Dothideomycetes</taxon>
        <taxon>Pleosporomycetidae</taxon>
        <taxon>Pleosporales</taxon>
        <taxon>Pleosporineae</taxon>
        <taxon>Didymellaceae</taxon>
        <taxon>Macroventuria</taxon>
    </lineage>
</organism>
<sequence length="304" mass="33779">MSISVASTLYPKITQHVSEAVKVLKKLQHNSDRPDKDKTLESILLVGSVKLHGTRADMLVYNGDKIVLQSKDVFNITIANDNQGFAAAMADNANTILDIRDQYLARWKFSNPNTPSPHRCINNSWVQDTLYPSIEAPSSCIYDIARGGTFTATLYPDNTARTLSEIETLADAVASYCPFATSFGVHGEGENIVWKPAPPCPSFNPTLWFKTKGGRFKPTFAAAPKSLPIDQKEKRDNADAVAAIWDVGVGRDMRTLGKYLKWVQSDILTEKKAYIEDNGVDEGMLRISIAKIAWYIRHVGLREE</sequence>
<evidence type="ECO:0000313" key="2">
    <source>
        <dbReference type="Proteomes" id="UP000799754"/>
    </source>
</evidence>
<dbReference type="Proteomes" id="UP000799754">
    <property type="component" value="Unassembled WGS sequence"/>
</dbReference>
<evidence type="ECO:0000313" key="1">
    <source>
        <dbReference type="EMBL" id="KAF2628368.1"/>
    </source>
</evidence>
<comment type="caution">
    <text evidence="1">The sequence shown here is derived from an EMBL/GenBank/DDBJ whole genome shotgun (WGS) entry which is preliminary data.</text>
</comment>
<gene>
    <name evidence="1" type="ORF">BU25DRAFT_439375</name>
</gene>